<keyword evidence="12" id="KW-0325">Glycoprotein</keyword>
<keyword evidence="8 16" id="KW-1133">Transmembrane helix</keyword>
<evidence type="ECO:0000256" key="10">
    <source>
        <dbReference type="ARBA" id="ARBA00023065"/>
    </source>
</evidence>
<dbReference type="GO" id="GO:0006874">
    <property type="term" value="P:intracellular calcium ion homeostasis"/>
    <property type="evidence" value="ECO:0007669"/>
    <property type="project" value="TreeGrafter"/>
</dbReference>
<evidence type="ECO:0000256" key="7">
    <source>
        <dbReference type="ARBA" id="ARBA00022837"/>
    </source>
</evidence>
<dbReference type="Pfam" id="PF07647">
    <property type="entry name" value="SAM_2"/>
    <property type="match status" value="1"/>
</dbReference>
<keyword evidence="7" id="KW-0106">Calcium</keyword>
<keyword evidence="4 16" id="KW-0812">Transmembrane</keyword>
<organism evidence="18 19">
    <name type="scientific">Clunio marinus</name>
    <dbReference type="NCBI Taxonomy" id="568069"/>
    <lineage>
        <taxon>Eukaryota</taxon>
        <taxon>Metazoa</taxon>
        <taxon>Ecdysozoa</taxon>
        <taxon>Arthropoda</taxon>
        <taxon>Hexapoda</taxon>
        <taxon>Insecta</taxon>
        <taxon>Pterygota</taxon>
        <taxon>Neoptera</taxon>
        <taxon>Endopterygota</taxon>
        <taxon>Diptera</taxon>
        <taxon>Nematocera</taxon>
        <taxon>Chironomoidea</taxon>
        <taxon>Chironomidae</taxon>
        <taxon>Clunio</taxon>
    </lineage>
</organism>
<keyword evidence="9 14" id="KW-0175">Coiled coil</keyword>
<dbReference type="OrthoDB" id="9986177at2759"/>
<dbReference type="Pfam" id="PF25578">
    <property type="entry name" value="EF-hand_STIM1"/>
    <property type="match status" value="1"/>
</dbReference>
<feature type="transmembrane region" description="Helical" evidence="16">
    <location>
        <begin position="249"/>
        <end position="266"/>
    </location>
</feature>
<keyword evidence="10" id="KW-0406">Ion transport</keyword>
<feature type="region of interest" description="Disordered" evidence="15">
    <location>
        <begin position="687"/>
        <end position="724"/>
    </location>
</feature>
<evidence type="ECO:0000256" key="1">
    <source>
        <dbReference type="ARBA" id="ARBA00022448"/>
    </source>
</evidence>
<dbReference type="Pfam" id="PF16533">
    <property type="entry name" value="SOAR"/>
    <property type="match status" value="1"/>
</dbReference>
<evidence type="ECO:0000259" key="17">
    <source>
        <dbReference type="PROSITE" id="PS50105"/>
    </source>
</evidence>
<evidence type="ECO:0000256" key="9">
    <source>
        <dbReference type="ARBA" id="ARBA00023054"/>
    </source>
</evidence>
<dbReference type="PANTHER" id="PTHR15136">
    <property type="entry name" value="STROMAL INTERACTION MOLECULE HOMOLOG"/>
    <property type="match status" value="1"/>
</dbReference>
<keyword evidence="3" id="KW-0109">Calcium transport</keyword>
<dbReference type="AlphaFoldDB" id="A0A1J1IEJ8"/>
<dbReference type="InterPro" id="IPR013761">
    <property type="entry name" value="SAM/pointed_sf"/>
</dbReference>
<feature type="transmembrane region" description="Helical" evidence="16">
    <location>
        <begin position="12"/>
        <end position="31"/>
    </location>
</feature>
<dbReference type="FunFam" id="1.10.150.50:FF:000009">
    <property type="entry name" value="Stromal interaction molecule 1"/>
    <property type="match status" value="1"/>
</dbReference>
<evidence type="ECO:0000256" key="16">
    <source>
        <dbReference type="SAM" id="Phobius"/>
    </source>
</evidence>
<evidence type="ECO:0000256" key="13">
    <source>
        <dbReference type="ARBA" id="ARBA00046288"/>
    </source>
</evidence>
<keyword evidence="1" id="KW-0813">Transport</keyword>
<evidence type="ECO:0000256" key="4">
    <source>
        <dbReference type="ARBA" id="ARBA00022692"/>
    </source>
</evidence>
<dbReference type="InterPro" id="IPR001660">
    <property type="entry name" value="SAM"/>
</dbReference>
<name>A0A1J1IEJ8_9DIPT</name>
<dbReference type="GO" id="GO:0005246">
    <property type="term" value="F:calcium channel regulator activity"/>
    <property type="evidence" value="ECO:0007669"/>
    <property type="project" value="InterPro"/>
</dbReference>
<feature type="compositionally biased region" description="Low complexity" evidence="15">
    <location>
        <begin position="541"/>
        <end position="558"/>
    </location>
</feature>
<proteinExistence type="predicted"/>
<evidence type="ECO:0000256" key="14">
    <source>
        <dbReference type="SAM" id="Coils"/>
    </source>
</evidence>
<keyword evidence="6" id="KW-0732">Signal</keyword>
<feature type="compositionally biased region" description="Basic residues" evidence="15">
    <location>
        <begin position="703"/>
        <end position="724"/>
    </location>
</feature>
<feature type="compositionally biased region" description="Low complexity" evidence="15">
    <location>
        <begin position="689"/>
        <end position="698"/>
    </location>
</feature>
<dbReference type="EMBL" id="CVRI01000044">
    <property type="protein sequence ID" value="CRK96857.1"/>
    <property type="molecule type" value="Genomic_DNA"/>
</dbReference>
<accession>A0A1J1IEJ8</accession>
<sequence length="724" mass="81436">MYSTRYVKVPLWNSLCTIILTSSLLIGLAVCSDSENNANRRIPPSGSGSGGLEKRSSFAVLSQAMSETFNSEIGSAASGSESCTIDDFDCPTYSDQIGLEAIRSLHRQLDDDDNGDIDLSESDDFLREELKYEGGYEKRHRAFHFNDDMHISVKELWEAWLKSEVHNWTLDQTCEWLTQSVQLPQYVNLFKKHKITGSVLPRLAVNNLHFVSNVLGIKDPIHKQKIALKAMDAVLFGPPRETGTKWKDIFLVALLLTAIIGSWYAYQQNKNAKGHLKRMARDMEQLHKAETELSKMQTELEQARLEQENVGKEKMDLERRLKEAPSLKSSSSEVELQQLRQEIELLRNELSRAEVELIDHHWTPPAGLQHWLQLTYELETRSHQKKRIAAESQLLQAREACEKLRKKRSSFVGAFVSTHGKSIDDVDRTIVEARNSLSEVTHELQERLHRWKQVETLIGCPIVNNNGIAFLENMLYRSNASSKTSRGRITSSQDDLDDDSIQGYLTDVNKYLRERDESSGSDDDRDHESVTFLVGGGYEDPPTLTTTVSPPTIQTLTTSNSVNPMRTSMSYPIQLMHQGSSLESNNNSNEETRSNISSSSEKTLPPAPPRAKKQISFPLIPAQSIQMTSRAPMPPPRRTTTNPNIALNTACSAADFVEPFGPITTLSTTTSVTDAKLPPAIQQYQQFEDSISTDSSSIGDEKKKRKRKLFAFGKKSSKTKVKNT</sequence>
<dbReference type="SMART" id="SM00454">
    <property type="entry name" value="SAM"/>
    <property type="match status" value="1"/>
</dbReference>
<dbReference type="Gene3D" id="1.10.238.180">
    <property type="match status" value="1"/>
</dbReference>
<dbReference type="FunFam" id="1.10.238.180:FF:000001">
    <property type="entry name" value="Stromal interaction molecule 1"/>
    <property type="match status" value="1"/>
</dbReference>
<feature type="compositionally biased region" description="Basic and acidic residues" evidence="15">
    <location>
        <begin position="514"/>
        <end position="529"/>
    </location>
</feature>
<dbReference type="CDD" id="cd11722">
    <property type="entry name" value="SOAR"/>
    <property type="match status" value="1"/>
</dbReference>
<dbReference type="GO" id="GO:0005509">
    <property type="term" value="F:calcium ion binding"/>
    <property type="evidence" value="ECO:0007669"/>
    <property type="project" value="TreeGrafter"/>
</dbReference>
<dbReference type="InterPro" id="IPR057835">
    <property type="entry name" value="EF-hand_STIM1/2"/>
</dbReference>
<dbReference type="GO" id="GO:0002115">
    <property type="term" value="P:store-operated calcium entry"/>
    <property type="evidence" value="ECO:0007669"/>
    <property type="project" value="TreeGrafter"/>
</dbReference>
<dbReference type="FunFam" id="1.20.5.340:FF:000033">
    <property type="entry name" value="Stromal interaction molecule"/>
    <property type="match status" value="1"/>
</dbReference>
<comment type="subcellular location">
    <subcellularLocation>
        <location evidence="13">Endomembrane system</location>
        <topology evidence="13">Single-pass type I membrane protein</topology>
    </subcellularLocation>
</comment>
<dbReference type="PANTHER" id="PTHR15136:SF5">
    <property type="entry name" value="STROMAL INTERACTION MOLECULE HOMOLOG"/>
    <property type="match status" value="1"/>
</dbReference>
<dbReference type="PROSITE" id="PS50105">
    <property type="entry name" value="SAM_DOMAIN"/>
    <property type="match status" value="1"/>
</dbReference>
<evidence type="ECO:0000313" key="18">
    <source>
        <dbReference type="EMBL" id="CRK96857.1"/>
    </source>
</evidence>
<feature type="region of interest" description="Disordered" evidence="15">
    <location>
        <begin position="514"/>
        <end position="566"/>
    </location>
</feature>
<feature type="compositionally biased region" description="Polar residues" evidence="15">
    <location>
        <begin position="481"/>
        <end position="490"/>
    </location>
</feature>
<evidence type="ECO:0000256" key="15">
    <source>
        <dbReference type="SAM" id="MobiDB-lite"/>
    </source>
</evidence>
<feature type="compositionally biased region" description="Low complexity" evidence="15">
    <location>
        <begin position="580"/>
        <end position="601"/>
    </location>
</feature>
<evidence type="ECO:0000256" key="5">
    <source>
        <dbReference type="ARBA" id="ARBA00022723"/>
    </source>
</evidence>
<dbReference type="STRING" id="568069.A0A1J1IEJ8"/>
<dbReference type="SUPFAM" id="SSF47769">
    <property type="entry name" value="SAM/Pointed domain"/>
    <property type="match status" value="1"/>
</dbReference>
<evidence type="ECO:0000256" key="8">
    <source>
        <dbReference type="ARBA" id="ARBA00022989"/>
    </source>
</evidence>
<dbReference type="GO" id="GO:0005886">
    <property type="term" value="C:plasma membrane"/>
    <property type="evidence" value="ECO:0007669"/>
    <property type="project" value="TreeGrafter"/>
</dbReference>
<keyword evidence="19" id="KW-1185">Reference proteome</keyword>
<protein>
    <submittedName>
        <fullName evidence="18">CLUMA_CG009934, isoform A</fullName>
    </submittedName>
</protein>
<dbReference type="Gene3D" id="1.20.5.340">
    <property type="match status" value="1"/>
</dbReference>
<evidence type="ECO:0000256" key="3">
    <source>
        <dbReference type="ARBA" id="ARBA00022568"/>
    </source>
</evidence>
<reference evidence="18 19" key="1">
    <citation type="submission" date="2015-04" db="EMBL/GenBank/DDBJ databases">
        <authorList>
            <person name="Syromyatnikov M.Y."/>
            <person name="Popov V.N."/>
        </authorList>
    </citation>
    <scope>NUCLEOTIDE SEQUENCE [LARGE SCALE GENOMIC DNA]</scope>
</reference>
<evidence type="ECO:0000256" key="12">
    <source>
        <dbReference type="ARBA" id="ARBA00023180"/>
    </source>
</evidence>
<dbReference type="InterPro" id="IPR037608">
    <property type="entry name" value="STIM1/2"/>
</dbReference>
<dbReference type="Proteomes" id="UP000183832">
    <property type="component" value="Unassembled WGS sequence"/>
</dbReference>
<dbReference type="CDD" id="cd09504">
    <property type="entry name" value="SAM_STIM-1_2-like"/>
    <property type="match status" value="1"/>
</dbReference>
<feature type="region of interest" description="Disordered" evidence="15">
    <location>
        <begin position="579"/>
        <end position="615"/>
    </location>
</feature>
<feature type="region of interest" description="Disordered" evidence="15">
    <location>
        <begin position="481"/>
        <end position="501"/>
    </location>
</feature>
<evidence type="ECO:0000256" key="2">
    <source>
        <dbReference type="ARBA" id="ARBA00022553"/>
    </source>
</evidence>
<evidence type="ECO:0000313" key="19">
    <source>
        <dbReference type="Proteomes" id="UP000183832"/>
    </source>
</evidence>
<feature type="domain" description="SAM" evidence="17">
    <location>
        <begin position="168"/>
        <end position="226"/>
    </location>
</feature>
<dbReference type="Gene3D" id="1.10.150.50">
    <property type="entry name" value="Transcription Factor, Ets-1"/>
    <property type="match status" value="1"/>
</dbReference>
<dbReference type="InterPro" id="IPR032393">
    <property type="entry name" value="SOAR_STIM1/2"/>
</dbReference>
<dbReference type="GO" id="GO:0051049">
    <property type="term" value="P:regulation of transport"/>
    <property type="evidence" value="ECO:0007669"/>
    <property type="project" value="UniProtKB-ARBA"/>
</dbReference>
<keyword evidence="5" id="KW-0479">Metal-binding</keyword>
<keyword evidence="11 16" id="KW-0472">Membrane</keyword>
<evidence type="ECO:0000256" key="6">
    <source>
        <dbReference type="ARBA" id="ARBA00022729"/>
    </source>
</evidence>
<gene>
    <name evidence="18" type="ORF">CLUMA_CG009934</name>
</gene>
<evidence type="ECO:0000256" key="11">
    <source>
        <dbReference type="ARBA" id="ARBA00023136"/>
    </source>
</evidence>
<dbReference type="GO" id="GO:0005783">
    <property type="term" value="C:endoplasmic reticulum"/>
    <property type="evidence" value="ECO:0007669"/>
    <property type="project" value="TreeGrafter"/>
</dbReference>
<dbReference type="Gene3D" id="1.10.287.3550">
    <property type="match status" value="1"/>
</dbReference>
<keyword evidence="2" id="KW-0597">Phosphoprotein</keyword>
<feature type="coiled-coil region" evidence="14">
    <location>
        <begin position="269"/>
        <end position="356"/>
    </location>
</feature>
<dbReference type="FunFam" id="1.10.287.3550:FF:000002">
    <property type="entry name" value="Stromal interaction molecule homolog"/>
    <property type="match status" value="1"/>
</dbReference>